<evidence type="ECO:0000313" key="3">
    <source>
        <dbReference type="EMBL" id="KIH94439.1"/>
    </source>
</evidence>
<reference evidence="3 4" key="1">
    <citation type="journal article" date="2014" name="BMC Genomics">
        <title>Comparative genomics of the major fungal agents of human and animal Sporotrichosis: Sporothrix schenckii and Sporothrix brasiliensis.</title>
        <authorList>
            <person name="Teixeira M.M."/>
            <person name="de Almeida L.G."/>
            <person name="Kubitschek-Barreira P."/>
            <person name="Alves F.L."/>
            <person name="Kioshima E.S."/>
            <person name="Abadio A.K."/>
            <person name="Fernandes L."/>
            <person name="Derengowski L.S."/>
            <person name="Ferreira K.S."/>
            <person name="Souza R.C."/>
            <person name="Ruiz J.C."/>
            <person name="de Andrade N.C."/>
            <person name="Paes H.C."/>
            <person name="Nicola A.M."/>
            <person name="Albuquerque P."/>
            <person name="Gerber A.L."/>
            <person name="Martins V.P."/>
            <person name="Peconick L.D."/>
            <person name="Neto A.V."/>
            <person name="Chaucanez C.B."/>
            <person name="Silva P.A."/>
            <person name="Cunha O.L."/>
            <person name="de Oliveira F.F."/>
            <person name="dos Santos T.C."/>
            <person name="Barros A.L."/>
            <person name="Soares M.A."/>
            <person name="de Oliveira L.M."/>
            <person name="Marini M.M."/>
            <person name="Villalobos-Duno H."/>
            <person name="Cunha M.M."/>
            <person name="de Hoog S."/>
            <person name="da Silveira J.F."/>
            <person name="Henrissat B."/>
            <person name="Nino-Vega G.A."/>
            <person name="Cisalpino P.S."/>
            <person name="Mora-Montes H.M."/>
            <person name="Almeida S.R."/>
            <person name="Stajich J.E."/>
            <person name="Lopes-Bezerra L.M."/>
            <person name="Vasconcelos A.T."/>
            <person name="Felipe M.S."/>
        </authorList>
    </citation>
    <scope>NUCLEOTIDE SEQUENCE [LARGE SCALE GENOMIC DNA]</scope>
    <source>
        <strain evidence="3 4">5110</strain>
    </source>
</reference>
<feature type="region of interest" description="Disordered" evidence="1">
    <location>
        <begin position="65"/>
        <end position="109"/>
    </location>
</feature>
<organism evidence="3 4">
    <name type="scientific">Sporothrix brasiliensis 5110</name>
    <dbReference type="NCBI Taxonomy" id="1398154"/>
    <lineage>
        <taxon>Eukaryota</taxon>
        <taxon>Fungi</taxon>
        <taxon>Dikarya</taxon>
        <taxon>Ascomycota</taxon>
        <taxon>Pezizomycotina</taxon>
        <taxon>Sordariomycetes</taxon>
        <taxon>Sordariomycetidae</taxon>
        <taxon>Ophiostomatales</taxon>
        <taxon>Ophiostomataceae</taxon>
        <taxon>Sporothrix</taxon>
    </lineage>
</organism>
<proteinExistence type="predicted"/>
<dbReference type="InterPro" id="IPR013094">
    <property type="entry name" value="AB_hydrolase_3"/>
</dbReference>
<feature type="compositionally biased region" description="Low complexity" evidence="1">
    <location>
        <begin position="94"/>
        <end position="109"/>
    </location>
</feature>
<dbReference type="RefSeq" id="XP_040622449.1">
    <property type="nucleotide sequence ID" value="XM_040764472.1"/>
</dbReference>
<sequence length="198" mass="21800">MSLAANTLHHNCGPCNAEGFSDEWLQLEKQLGFCPAVNFEDTVEQHRHVLEDRCATWDEMSLTPDLPDNITTRDTTVPSKNGQPVPVRIYKPNCGPSSPSSPASSRPSGRPCAVYIHGDGWTLGSIQTDDLFARMIVRDAGHVVVSIDYHRVPELIHPTASYDCLAVFQGTVAHVGGPRENLRDWKRKLASRRSGNVG</sequence>
<dbReference type="AlphaFoldDB" id="A0A0C2F669"/>
<keyword evidence="4" id="KW-1185">Reference proteome</keyword>
<name>A0A0C2F669_9PEZI</name>
<dbReference type="GO" id="GO:0016787">
    <property type="term" value="F:hydrolase activity"/>
    <property type="evidence" value="ECO:0007669"/>
    <property type="project" value="InterPro"/>
</dbReference>
<dbReference type="GeneID" id="63679393"/>
<dbReference type="InterPro" id="IPR029058">
    <property type="entry name" value="AB_hydrolase_fold"/>
</dbReference>
<dbReference type="HOGENOM" id="CLU_1378933_0_0_1"/>
<feature type="compositionally biased region" description="Polar residues" evidence="1">
    <location>
        <begin position="69"/>
        <end position="82"/>
    </location>
</feature>
<feature type="domain" description="Alpha/beta hydrolase fold-3" evidence="2">
    <location>
        <begin position="114"/>
        <end position="175"/>
    </location>
</feature>
<dbReference type="PANTHER" id="PTHR23024:SF24">
    <property type="entry name" value="ALPHA_BETA HYDROLASE FOLD-3 DOMAIN-CONTAINING PROTEIN"/>
    <property type="match status" value="1"/>
</dbReference>
<evidence type="ECO:0000313" key="4">
    <source>
        <dbReference type="Proteomes" id="UP000031575"/>
    </source>
</evidence>
<accession>A0A0C2F669</accession>
<dbReference type="SUPFAM" id="SSF53474">
    <property type="entry name" value="alpha/beta-Hydrolases"/>
    <property type="match status" value="1"/>
</dbReference>
<dbReference type="Pfam" id="PF07859">
    <property type="entry name" value="Abhydrolase_3"/>
    <property type="match status" value="1"/>
</dbReference>
<dbReference type="InterPro" id="IPR050466">
    <property type="entry name" value="Carboxylest/Gibb_receptor"/>
</dbReference>
<protein>
    <recommendedName>
        <fullName evidence="2">Alpha/beta hydrolase fold-3 domain-containing protein</fullName>
    </recommendedName>
</protein>
<dbReference type="Proteomes" id="UP000031575">
    <property type="component" value="Unassembled WGS sequence"/>
</dbReference>
<dbReference type="EMBL" id="AWTV01000004">
    <property type="protein sequence ID" value="KIH94439.1"/>
    <property type="molecule type" value="Genomic_DNA"/>
</dbReference>
<gene>
    <name evidence="3" type="ORF">SPBR_06210</name>
</gene>
<dbReference type="Gene3D" id="3.40.50.1820">
    <property type="entry name" value="alpha/beta hydrolase"/>
    <property type="match status" value="1"/>
</dbReference>
<evidence type="ECO:0000259" key="2">
    <source>
        <dbReference type="Pfam" id="PF07859"/>
    </source>
</evidence>
<dbReference type="PANTHER" id="PTHR23024">
    <property type="entry name" value="ARYLACETAMIDE DEACETYLASE"/>
    <property type="match status" value="1"/>
</dbReference>
<evidence type="ECO:0000256" key="1">
    <source>
        <dbReference type="SAM" id="MobiDB-lite"/>
    </source>
</evidence>
<dbReference type="OrthoDB" id="408631at2759"/>
<comment type="caution">
    <text evidence="3">The sequence shown here is derived from an EMBL/GenBank/DDBJ whole genome shotgun (WGS) entry which is preliminary data.</text>
</comment>
<dbReference type="VEuPathDB" id="FungiDB:SPBR_06210"/>